<dbReference type="Pfam" id="PF03061">
    <property type="entry name" value="4HBT"/>
    <property type="match status" value="1"/>
</dbReference>
<proteinExistence type="inferred from homology"/>
<dbReference type="SUPFAM" id="SSF54637">
    <property type="entry name" value="Thioesterase/thiol ester dehydrase-isomerase"/>
    <property type="match status" value="1"/>
</dbReference>
<protein>
    <submittedName>
        <fullName evidence="4">PaaI family thioesterase</fullName>
    </submittedName>
</protein>
<dbReference type="InterPro" id="IPR029069">
    <property type="entry name" value="HotDog_dom_sf"/>
</dbReference>
<name>A0ABN1YQG1_9MICO</name>
<dbReference type="Proteomes" id="UP001501266">
    <property type="component" value="Unassembled WGS sequence"/>
</dbReference>
<keyword evidence="5" id="KW-1185">Reference proteome</keyword>
<sequence length="168" mass="17145">MTERSRTVTWVDPAEARTAAAGLSGLELMRALRDGTIPPPPMAVLSSSTLVEAEPGRVVFTCAPGEEHYNPLGTVHGGLLCTLLDTVVGCAAHTTLDAGVGYTSIEIKVNYLRAVTLASGTLTATGSVTKPGRRVIFAEGEIRDASGAIVATASSSLLVLAAPGSPTA</sequence>
<organism evidence="4 5">
    <name type="scientific">Agrococcus citreus</name>
    <dbReference type="NCBI Taxonomy" id="84643"/>
    <lineage>
        <taxon>Bacteria</taxon>
        <taxon>Bacillati</taxon>
        <taxon>Actinomycetota</taxon>
        <taxon>Actinomycetes</taxon>
        <taxon>Micrococcales</taxon>
        <taxon>Microbacteriaceae</taxon>
        <taxon>Agrococcus</taxon>
    </lineage>
</organism>
<evidence type="ECO:0000259" key="3">
    <source>
        <dbReference type="Pfam" id="PF03061"/>
    </source>
</evidence>
<gene>
    <name evidence="4" type="ORF">GCM10009640_09050</name>
</gene>
<evidence type="ECO:0000313" key="5">
    <source>
        <dbReference type="Proteomes" id="UP001501266"/>
    </source>
</evidence>
<dbReference type="PANTHER" id="PTHR21660:SF1">
    <property type="entry name" value="ACYL-COENZYME A THIOESTERASE 13"/>
    <property type="match status" value="1"/>
</dbReference>
<comment type="caution">
    <text evidence="4">The sequence shown here is derived from an EMBL/GenBank/DDBJ whole genome shotgun (WGS) entry which is preliminary data.</text>
</comment>
<dbReference type="CDD" id="cd03443">
    <property type="entry name" value="PaaI_thioesterase"/>
    <property type="match status" value="1"/>
</dbReference>
<accession>A0ABN1YQG1</accession>
<dbReference type="EMBL" id="BAAAKK010000001">
    <property type="protein sequence ID" value="GAA1420108.1"/>
    <property type="molecule type" value="Genomic_DNA"/>
</dbReference>
<comment type="similarity">
    <text evidence="1">Belongs to the thioesterase PaaI family.</text>
</comment>
<evidence type="ECO:0000256" key="1">
    <source>
        <dbReference type="ARBA" id="ARBA00008324"/>
    </source>
</evidence>
<evidence type="ECO:0000313" key="4">
    <source>
        <dbReference type="EMBL" id="GAA1420108.1"/>
    </source>
</evidence>
<dbReference type="InterPro" id="IPR006683">
    <property type="entry name" value="Thioestr_dom"/>
</dbReference>
<evidence type="ECO:0000256" key="2">
    <source>
        <dbReference type="ARBA" id="ARBA00022801"/>
    </source>
</evidence>
<dbReference type="PANTHER" id="PTHR21660">
    <property type="entry name" value="THIOESTERASE SUPERFAMILY MEMBER-RELATED"/>
    <property type="match status" value="1"/>
</dbReference>
<feature type="domain" description="Thioesterase" evidence="3">
    <location>
        <begin position="73"/>
        <end position="149"/>
    </location>
</feature>
<dbReference type="InterPro" id="IPR003736">
    <property type="entry name" value="PAAI_dom"/>
</dbReference>
<dbReference type="NCBIfam" id="TIGR00369">
    <property type="entry name" value="unchar_dom_1"/>
    <property type="match status" value="1"/>
</dbReference>
<reference evidence="4 5" key="1">
    <citation type="journal article" date="2019" name="Int. J. Syst. Evol. Microbiol.">
        <title>The Global Catalogue of Microorganisms (GCM) 10K type strain sequencing project: providing services to taxonomists for standard genome sequencing and annotation.</title>
        <authorList>
            <consortium name="The Broad Institute Genomics Platform"/>
            <consortium name="The Broad Institute Genome Sequencing Center for Infectious Disease"/>
            <person name="Wu L."/>
            <person name="Ma J."/>
        </authorList>
    </citation>
    <scope>NUCLEOTIDE SEQUENCE [LARGE SCALE GENOMIC DNA]</scope>
    <source>
        <strain evidence="4 5">JCM 12398</strain>
    </source>
</reference>
<dbReference type="InterPro" id="IPR039298">
    <property type="entry name" value="ACOT13"/>
</dbReference>
<dbReference type="RefSeq" id="WP_343917756.1">
    <property type="nucleotide sequence ID" value="NZ_BAAAKK010000001.1"/>
</dbReference>
<dbReference type="Gene3D" id="3.10.129.10">
    <property type="entry name" value="Hotdog Thioesterase"/>
    <property type="match status" value="1"/>
</dbReference>
<keyword evidence="2" id="KW-0378">Hydrolase</keyword>